<keyword evidence="2" id="KW-1185">Reference proteome</keyword>
<evidence type="ECO:0000313" key="2">
    <source>
        <dbReference type="Proteomes" id="UP000605361"/>
    </source>
</evidence>
<dbReference type="EMBL" id="JADOGI010000282">
    <property type="protein sequence ID" value="MBF8193411.1"/>
    <property type="molecule type" value="Genomic_DNA"/>
</dbReference>
<organism evidence="1 2">
    <name type="scientific">Nonomuraea cypriaca</name>
    <dbReference type="NCBI Taxonomy" id="1187855"/>
    <lineage>
        <taxon>Bacteria</taxon>
        <taxon>Bacillati</taxon>
        <taxon>Actinomycetota</taxon>
        <taxon>Actinomycetes</taxon>
        <taxon>Streptosporangiales</taxon>
        <taxon>Streptosporangiaceae</taxon>
        <taxon>Nonomuraea</taxon>
    </lineage>
</organism>
<evidence type="ECO:0000313" key="1">
    <source>
        <dbReference type="EMBL" id="MBF8193411.1"/>
    </source>
</evidence>
<reference evidence="1" key="1">
    <citation type="submission" date="2020-11" db="EMBL/GenBank/DDBJ databases">
        <title>Whole-genome analyses of Nonomuraea sp. K274.</title>
        <authorList>
            <person name="Veyisoglu A."/>
        </authorList>
    </citation>
    <scope>NUCLEOTIDE SEQUENCE</scope>
    <source>
        <strain evidence="1">K274</strain>
    </source>
</reference>
<name>A0A931AID6_9ACTN</name>
<gene>
    <name evidence="1" type="ORF">ITP53_48620</name>
</gene>
<accession>A0A931AID6</accession>
<dbReference type="RefSeq" id="WP_195902277.1">
    <property type="nucleotide sequence ID" value="NZ_JADOGI010000282.1"/>
</dbReference>
<proteinExistence type="predicted"/>
<dbReference type="AlphaFoldDB" id="A0A931AID6"/>
<sequence>MGSVAIGVRDHCGWAVVVAVAGAPETPQVVLRRRVTLLDDPALPDQPYHAAAGLGLDTAADLIGRVERSARTASRDALASATHELAGHDVLGVALDLGAVGAGRMMVPDDLGEVLGKHHYLHGAEGELYHEALMDGAREVGLTVSRYDFKELRGTAARILGPAVSGRVDGLRAQVGAPWTRDHKDAALAALLVLAGPPT</sequence>
<protein>
    <submittedName>
        <fullName evidence="1">Uncharacterized protein</fullName>
    </submittedName>
</protein>
<dbReference type="Proteomes" id="UP000605361">
    <property type="component" value="Unassembled WGS sequence"/>
</dbReference>
<comment type="caution">
    <text evidence="1">The sequence shown here is derived from an EMBL/GenBank/DDBJ whole genome shotgun (WGS) entry which is preliminary data.</text>
</comment>